<evidence type="ECO:0000256" key="5">
    <source>
        <dbReference type="SAM" id="MobiDB-lite"/>
    </source>
</evidence>
<keyword evidence="6" id="KW-0966">Cell projection</keyword>
<evidence type="ECO:0000256" key="3">
    <source>
        <dbReference type="ARBA" id="ARBA00023143"/>
    </source>
</evidence>
<feature type="region of interest" description="Disordered" evidence="5">
    <location>
        <begin position="23"/>
        <end position="44"/>
    </location>
</feature>
<keyword evidence="6" id="KW-0282">Flagellum</keyword>
<dbReference type="Proteomes" id="UP001279660">
    <property type="component" value="Unassembled WGS sequence"/>
</dbReference>
<evidence type="ECO:0000313" key="6">
    <source>
        <dbReference type="EMBL" id="MDX5986512.1"/>
    </source>
</evidence>
<evidence type="ECO:0000256" key="4">
    <source>
        <dbReference type="HAMAP-Rule" id="MF_00724"/>
    </source>
</evidence>
<reference evidence="6 7" key="1">
    <citation type="submission" date="2023-11" db="EMBL/GenBank/DDBJ databases">
        <title>MicrobeMod: A computational toolkit for identifying prokaryotic methylation and restriction-modification with nanopore sequencing.</title>
        <authorList>
            <person name="Crits-Christoph A."/>
            <person name="Kang S.C."/>
            <person name="Lee H."/>
            <person name="Ostrov N."/>
        </authorList>
    </citation>
    <scope>NUCLEOTIDE SEQUENCE [LARGE SCALE GENOMIC DNA]</scope>
    <source>
        <strain evidence="6 7">ATCC 14820</strain>
    </source>
</reference>
<comment type="subcellular location">
    <subcellularLocation>
        <location evidence="1 4">Bacterial flagellum basal body</location>
    </subcellularLocation>
</comment>
<keyword evidence="7" id="KW-1185">Reference proteome</keyword>
<evidence type="ECO:0000313" key="7">
    <source>
        <dbReference type="Proteomes" id="UP001279660"/>
    </source>
</evidence>
<feature type="compositionally biased region" description="Basic and acidic residues" evidence="5">
    <location>
        <begin position="29"/>
        <end position="42"/>
    </location>
</feature>
<sequence>MSEHDRPHLILRDGEAYPSGFFGGARSRGAHEQTGKPLRPEQRGCAGPLKTSAICPKVFNHLVTLPSYRFAWEIVVSNISVSDVMALRSAVLDRNSALRNVVNSSAASPASAGGIARPTFDAAMSQALQKVEGPGSVGSATGANSSFASTIVEQVLKVNETGAKAGALTVAYERGETTDIAKVMLARQAASIGFEATLQVRNKVLSAYKDIMSMAI</sequence>
<dbReference type="EMBL" id="JAWXXV010000002">
    <property type="protein sequence ID" value="MDX5986512.1"/>
    <property type="molecule type" value="Genomic_DNA"/>
</dbReference>
<name>A0ABU4PTH3_9SPHN</name>
<keyword evidence="3 4" id="KW-0975">Bacterial flagellum</keyword>
<keyword evidence="6" id="KW-0969">Cilium</keyword>
<comment type="similarity">
    <text evidence="2 4">Belongs to the FliE family.</text>
</comment>
<dbReference type="PANTHER" id="PTHR34653">
    <property type="match status" value="1"/>
</dbReference>
<dbReference type="PANTHER" id="PTHR34653:SF1">
    <property type="entry name" value="FLAGELLAR HOOK-BASAL BODY COMPLEX PROTEIN FLIE"/>
    <property type="match status" value="1"/>
</dbReference>
<accession>A0ABU4PTH3</accession>
<dbReference type="RefSeq" id="WP_319625199.1">
    <property type="nucleotide sequence ID" value="NZ_JAWXXV010000002.1"/>
</dbReference>
<proteinExistence type="inferred from homology"/>
<dbReference type="Pfam" id="PF02049">
    <property type="entry name" value="FliE"/>
    <property type="match status" value="1"/>
</dbReference>
<dbReference type="PRINTS" id="PR01006">
    <property type="entry name" value="FLGHOOKFLIE"/>
</dbReference>
<dbReference type="InterPro" id="IPR001624">
    <property type="entry name" value="FliE"/>
</dbReference>
<protein>
    <recommendedName>
        <fullName evidence="4">Flagellar hook-basal body complex protein FliE</fullName>
    </recommendedName>
</protein>
<evidence type="ECO:0000256" key="1">
    <source>
        <dbReference type="ARBA" id="ARBA00004117"/>
    </source>
</evidence>
<organism evidence="6 7">
    <name type="scientific">Sphingomonas echinoides</name>
    <dbReference type="NCBI Taxonomy" id="59803"/>
    <lineage>
        <taxon>Bacteria</taxon>
        <taxon>Pseudomonadati</taxon>
        <taxon>Pseudomonadota</taxon>
        <taxon>Alphaproteobacteria</taxon>
        <taxon>Sphingomonadales</taxon>
        <taxon>Sphingomonadaceae</taxon>
        <taxon>Sphingomonas</taxon>
    </lineage>
</organism>
<gene>
    <name evidence="4" type="primary">fliE</name>
    <name evidence="6" type="ORF">SIL82_19840</name>
</gene>
<dbReference type="HAMAP" id="MF_00724">
    <property type="entry name" value="FliE"/>
    <property type="match status" value="1"/>
</dbReference>
<comment type="caution">
    <text evidence="6">The sequence shown here is derived from an EMBL/GenBank/DDBJ whole genome shotgun (WGS) entry which is preliminary data.</text>
</comment>
<evidence type="ECO:0000256" key="2">
    <source>
        <dbReference type="ARBA" id="ARBA00009272"/>
    </source>
</evidence>